<feature type="compositionally biased region" description="Basic and acidic residues" evidence="1">
    <location>
        <begin position="11"/>
        <end position="64"/>
    </location>
</feature>
<dbReference type="Proteomes" id="UP001066276">
    <property type="component" value="Chromosome 4_2"/>
</dbReference>
<sequence length="125" mass="14122">MGGRITGTDWSFKDEAGRDQEKKIERDNDTGGEGEKDSNTGTEGRDTDTRERKRDTDTGEEKGRALGHKWTTEGNPQSGDMEEQEKKPLYGGEAEEAPELWFDTEWWMSPRTQSVIWDCGGTCTK</sequence>
<evidence type="ECO:0000313" key="3">
    <source>
        <dbReference type="Proteomes" id="UP001066276"/>
    </source>
</evidence>
<gene>
    <name evidence="2" type="ORF">NDU88_005200</name>
</gene>
<proteinExistence type="predicted"/>
<evidence type="ECO:0000313" key="2">
    <source>
        <dbReference type="EMBL" id="KAJ1164766.1"/>
    </source>
</evidence>
<keyword evidence="3" id="KW-1185">Reference proteome</keyword>
<organism evidence="2 3">
    <name type="scientific">Pleurodeles waltl</name>
    <name type="common">Iberian ribbed newt</name>
    <dbReference type="NCBI Taxonomy" id="8319"/>
    <lineage>
        <taxon>Eukaryota</taxon>
        <taxon>Metazoa</taxon>
        <taxon>Chordata</taxon>
        <taxon>Craniata</taxon>
        <taxon>Vertebrata</taxon>
        <taxon>Euteleostomi</taxon>
        <taxon>Amphibia</taxon>
        <taxon>Batrachia</taxon>
        <taxon>Caudata</taxon>
        <taxon>Salamandroidea</taxon>
        <taxon>Salamandridae</taxon>
        <taxon>Pleurodelinae</taxon>
        <taxon>Pleurodeles</taxon>
    </lineage>
</organism>
<feature type="region of interest" description="Disordered" evidence="1">
    <location>
        <begin position="1"/>
        <end position="93"/>
    </location>
</feature>
<protein>
    <submittedName>
        <fullName evidence="2">Uncharacterized protein</fullName>
    </submittedName>
</protein>
<dbReference type="EMBL" id="JANPWB010000008">
    <property type="protein sequence ID" value="KAJ1164766.1"/>
    <property type="molecule type" value="Genomic_DNA"/>
</dbReference>
<comment type="caution">
    <text evidence="2">The sequence shown here is derived from an EMBL/GenBank/DDBJ whole genome shotgun (WGS) entry which is preliminary data.</text>
</comment>
<reference evidence="2" key="1">
    <citation type="journal article" date="2022" name="bioRxiv">
        <title>Sequencing and chromosome-scale assembly of the giantPleurodeles waltlgenome.</title>
        <authorList>
            <person name="Brown T."/>
            <person name="Elewa A."/>
            <person name="Iarovenko S."/>
            <person name="Subramanian E."/>
            <person name="Araus A.J."/>
            <person name="Petzold A."/>
            <person name="Susuki M."/>
            <person name="Suzuki K.-i.T."/>
            <person name="Hayashi T."/>
            <person name="Toyoda A."/>
            <person name="Oliveira C."/>
            <person name="Osipova E."/>
            <person name="Leigh N.D."/>
            <person name="Simon A."/>
            <person name="Yun M.H."/>
        </authorList>
    </citation>
    <scope>NUCLEOTIDE SEQUENCE</scope>
    <source>
        <strain evidence="2">20211129_DDA</strain>
        <tissue evidence="2">Liver</tissue>
    </source>
</reference>
<accession>A0AAV7SL53</accession>
<evidence type="ECO:0000256" key="1">
    <source>
        <dbReference type="SAM" id="MobiDB-lite"/>
    </source>
</evidence>
<name>A0AAV7SL53_PLEWA</name>
<dbReference type="AlphaFoldDB" id="A0AAV7SL53"/>